<organism evidence="2 3">
    <name type="scientific">Leptospira santarosai serovar Arenal str. MAVJ 401</name>
    <dbReference type="NCBI Taxonomy" id="1049976"/>
    <lineage>
        <taxon>Bacteria</taxon>
        <taxon>Pseudomonadati</taxon>
        <taxon>Spirochaetota</taxon>
        <taxon>Spirochaetia</taxon>
        <taxon>Leptospirales</taxon>
        <taxon>Leptospiraceae</taxon>
        <taxon>Leptospira</taxon>
    </lineage>
</organism>
<name>M6JPP4_9LEPT</name>
<feature type="domain" description="Transposase IS204/IS1001/IS1096/IS1165 helix-turn-helix" evidence="1">
    <location>
        <begin position="25"/>
        <end position="68"/>
    </location>
</feature>
<dbReference type="InterPro" id="IPR032877">
    <property type="entry name" value="Transposase_HTH"/>
</dbReference>
<dbReference type="Pfam" id="PF13542">
    <property type="entry name" value="HTH_Tnp_ISL3"/>
    <property type="match status" value="1"/>
</dbReference>
<reference evidence="2 3" key="1">
    <citation type="submission" date="2013-01" db="EMBL/GenBank/DDBJ databases">
        <authorList>
            <person name="Harkins D.M."/>
            <person name="Durkin A.S."/>
            <person name="Brinkac L.M."/>
            <person name="Haft D.H."/>
            <person name="Selengut J.D."/>
            <person name="Sanka R."/>
            <person name="DePew J."/>
            <person name="Purushe J."/>
            <person name="Hartskeerl R.A."/>
            <person name="Ahmed A."/>
            <person name="van der Linden H."/>
            <person name="Goris M.G.A."/>
            <person name="Vinetz J.M."/>
            <person name="Sutton G.G."/>
            <person name="Nierman W.C."/>
            <person name="Fouts D.E."/>
        </authorList>
    </citation>
    <scope>NUCLEOTIDE SEQUENCE [LARGE SCALE GENOMIC DNA]</scope>
    <source>
        <strain evidence="2 3">MAVJ 401</strain>
    </source>
</reference>
<evidence type="ECO:0000313" key="3">
    <source>
        <dbReference type="Proteomes" id="UP000012106"/>
    </source>
</evidence>
<proteinExistence type="predicted"/>
<sequence length="84" mass="9560">MQFQTLIYARIPRVQCKEHGVKNANVPWSEPYSRFTLLFVKFAIDVIKACGTVSDAAHLLNLSWDEIHLIQKKSGGTWLESKKG</sequence>
<evidence type="ECO:0000313" key="2">
    <source>
        <dbReference type="EMBL" id="EMN21558.1"/>
    </source>
</evidence>
<protein>
    <recommendedName>
        <fullName evidence="1">Transposase IS204/IS1001/IS1096/IS1165 helix-turn-helix domain-containing protein</fullName>
    </recommendedName>
</protein>
<evidence type="ECO:0000259" key="1">
    <source>
        <dbReference type="Pfam" id="PF13542"/>
    </source>
</evidence>
<accession>M6JPP4</accession>
<dbReference type="EMBL" id="AHMU02000050">
    <property type="protein sequence ID" value="EMN21558.1"/>
    <property type="molecule type" value="Genomic_DNA"/>
</dbReference>
<gene>
    <name evidence="2" type="ORF">LEP1GSC063_3949</name>
</gene>
<dbReference type="AlphaFoldDB" id="M6JPP4"/>
<comment type="caution">
    <text evidence="2">The sequence shown here is derived from an EMBL/GenBank/DDBJ whole genome shotgun (WGS) entry which is preliminary data.</text>
</comment>
<dbReference type="Proteomes" id="UP000012106">
    <property type="component" value="Unassembled WGS sequence"/>
</dbReference>